<accession>A0A1R3HR70</accession>
<evidence type="ECO:0008006" key="3">
    <source>
        <dbReference type="Google" id="ProtNLM"/>
    </source>
</evidence>
<dbReference type="OMA" id="DIKIWTW"/>
<dbReference type="Gramene" id="OMO72875">
    <property type="protein sequence ID" value="OMO72875"/>
    <property type="gene ID" value="CCACVL1_17545"/>
</dbReference>
<keyword evidence="2" id="KW-1185">Reference proteome</keyword>
<organism evidence="1 2">
    <name type="scientific">Corchorus capsularis</name>
    <name type="common">Jute</name>
    <dbReference type="NCBI Taxonomy" id="210143"/>
    <lineage>
        <taxon>Eukaryota</taxon>
        <taxon>Viridiplantae</taxon>
        <taxon>Streptophyta</taxon>
        <taxon>Embryophyta</taxon>
        <taxon>Tracheophyta</taxon>
        <taxon>Spermatophyta</taxon>
        <taxon>Magnoliopsida</taxon>
        <taxon>eudicotyledons</taxon>
        <taxon>Gunneridae</taxon>
        <taxon>Pentapetalae</taxon>
        <taxon>rosids</taxon>
        <taxon>malvids</taxon>
        <taxon>Malvales</taxon>
        <taxon>Malvaceae</taxon>
        <taxon>Grewioideae</taxon>
        <taxon>Apeibeae</taxon>
        <taxon>Corchorus</taxon>
    </lineage>
</organism>
<gene>
    <name evidence="1" type="ORF">CCACVL1_17545</name>
</gene>
<evidence type="ECO:0000313" key="2">
    <source>
        <dbReference type="Proteomes" id="UP000188268"/>
    </source>
</evidence>
<dbReference type="Proteomes" id="UP000188268">
    <property type="component" value="Unassembled WGS sequence"/>
</dbReference>
<protein>
    <recommendedName>
        <fullName evidence="3">Phospholipase A2 family protein</fullName>
    </recommendedName>
</protein>
<comment type="caution">
    <text evidence="1">The sequence shown here is derived from an EMBL/GenBank/DDBJ whole genome shotgun (WGS) entry which is preliminary data.</text>
</comment>
<proteinExistence type="predicted"/>
<sequence length="297" mass="33401">MDFGFLRIPWFGVNPKRDSDSTLASTSSLVDGVNPKRDSDLTLASTSSLVDGVNPKRDSELTLASTSSLLDHPKHKASFEIRLWGWTLVTVPPRAVDGSNKIGAPTTINKGLKRRAQQHGVIEPPNGGAPIRFRPYVCKVPWHTGARAFLSQLFPRYGHYCGPNWSSGKDGGSLIWDRRPIDWLDFCCYCHDMGYDTHDQEKLLKADLAFLECLERPHMSTKGDPHIAHLYKTMCTAGLKNILIPYRRHLVKLQYGQPLIDFGWPIIHVDIFHYQYVGLGRTCITAVVGSMRYPDLI</sequence>
<dbReference type="GO" id="GO:0050482">
    <property type="term" value="P:arachidonate secretion"/>
    <property type="evidence" value="ECO:0007669"/>
    <property type="project" value="InterPro"/>
</dbReference>
<dbReference type="OrthoDB" id="655972at2759"/>
<dbReference type="STRING" id="210143.A0A1R3HR70"/>
<dbReference type="PANTHER" id="PTHR37246">
    <property type="entry name" value="OS07G0658000 PROTEIN"/>
    <property type="match status" value="1"/>
</dbReference>
<dbReference type="GO" id="GO:0006644">
    <property type="term" value="P:phospholipid metabolic process"/>
    <property type="evidence" value="ECO:0007669"/>
    <property type="project" value="InterPro"/>
</dbReference>
<reference evidence="1 2" key="1">
    <citation type="submission" date="2013-09" db="EMBL/GenBank/DDBJ databases">
        <title>Corchorus capsularis genome sequencing.</title>
        <authorList>
            <person name="Alam M."/>
            <person name="Haque M.S."/>
            <person name="Islam M.S."/>
            <person name="Emdad E.M."/>
            <person name="Islam M.M."/>
            <person name="Ahmed B."/>
            <person name="Halim A."/>
            <person name="Hossen Q.M.M."/>
            <person name="Hossain M.Z."/>
            <person name="Ahmed R."/>
            <person name="Khan M.M."/>
            <person name="Islam R."/>
            <person name="Rashid M.M."/>
            <person name="Khan S.A."/>
            <person name="Rahman M.S."/>
            <person name="Alam M."/>
        </authorList>
    </citation>
    <scope>NUCLEOTIDE SEQUENCE [LARGE SCALE GENOMIC DNA]</scope>
    <source>
        <strain evidence="2">cv. CVL-1</strain>
        <tissue evidence="1">Whole seedling</tissue>
    </source>
</reference>
<dbReference type="InterPro" id="IPR036444">
    <property type="entry name" value="PLipase_A2_dom_sf"/>
</dbReference>
<dbReference type="SUPFAM" id="SSF48619">
    <property type="entry name" value="Phospholipase A2, PLA2"/>
    <property type="match status" value="1"/>
</dbReference>
<dbReference type="AlphaFoldDB" id="A0A1R3HR70"/>
<dbReference type="GO" id="GO:0004623">
    <property type="term" value="F:phospholipase A2 activity"/>
    <property type="evidence" value="ECO:0007669"/>
    <property type="project" value="InterPro"/>
</dbReference>
<evidence type="ECO:0000313" key="1">
    <source>
        <dbReference type="EMBL" id="OMO72875.1"/>
    </source>
</evidence>
<dbReference type="PANTHER" id="PTHR37246:SF1">
    <property type="entry name" value="PHOSPHOLIPASE A2 FAMILY PROTEIN"/>
    <property type="match status" value="1"/>
</dbReference>
<dbReference type="Gene3D" id="1.20.90.10">
    <property type="entry name" value="Phospholipase A2 domain"/>
    <property type="match status" value="1"/>
</dbReference>
<name>A0A1R3HR70_COCAP</name>
<dbReference type="EMBL" id="AWWV01011324">
    <property type="protein sequence ID" value="OMO72875.1"/>
    <property type="molecule type" value="Genomic_DNA"/>
</dbReference>